<sequence>MNSVQDLLQFILRHDYVVVFGNLGRYPRVLFDAFVADSQLNVAIYSPYYLCSSTPDERIRVVKPSNVQPCDLYVVLEPTPYQLLEKPAQATRMVVFTSHFTYKTRPENVWTFVSFFHTLNVTELARNTQELLSLQDHSIQTPSIHQVQVDAVHKVTLSGRADGTLDNPNTYVLINLSGYSSPFHMYLAIWDSFDYMLINKNFVKKWMICFPQNGGRKAFDQFLQNCLDKLFCKKFEHGNVTAIGNILSLIPFYKSGCIHQTFSIPKGRILGVEYVAPNTLTDACKAATMYNLEHWVGNVYRIKD</sequence>
<comment type="caution">
    <text evidence="1">The sequence shown here is derived from an EMBL/GenBank/DDBJ whole genome shotgun (WGS) entry which is preliminary data.</text>
</comment>
<evidence type="ECO:0000313" key="2">
    <source>
        <dbReference type="Proteomes" id="UP000886998"/>
    </source>
</evidence>
<dbReference type="Proteomes" id="UP000886998">
    <property type="component" value="Unassembled WGS sequence"/>
</dbReference>
<accession>A0A8X6YSJ0</accession>
<reference evidence="1" key="1">
    <citation type="submission" date="2020-08" db="EMBL/GenBank/DDBJ databases">
        <title>Multicomponent nature underlies the extraordinary mechanical properties of spider dragline silk.</title>
        <authorList>
            <person name="Kono N."/>
            <person name="Nakamura H."/>
            <person name="Mori M."/>
            <person name="Yoshida Y."/>
            <person name="Ohtoshi R."/>
            <person name="Malay A.D."/>
            <person name="Moran D.A.P."/>
            <person name="Tomita M."/>
            <person name="Numata K."/>
            <person name="Arakawa K."/>
        </authorList>
    </citation>
    <scope>NUCLEOTIDE SEQUENCE</scope>
</reference>
<name>A0A8X6YSJ0_9ARAC</name>
<organism evidence="1 2">
    <name type="scientific">Trichonephila inaurata madagascariensis</name>
    <dbReference type="NCBI Taxonomy" id="2747483"/>
    <lineage>
        <taxon>Eukaryota</taxon>
        <taxon>Metazoa</taxon>
        <taxon>Ecdysozoa</taxon>
        <taxon>Arthropoda</taxon>
        <taxon>Chelicerata</taxon>
        <taxon>Arachnida</taxon>
        <taxon>Araneae</taxon>
        <taxon>Araneomorphae</taxon>
        <taxon>Entelegynae</taxon>
        <taxon>Araneoidea</taxon>
        <taxon>Nephilidae</taxon>
        <taxon>Trichonephila</taxon>
        <taxon>Trichonephila inaurata</taxon>
    </lineage>
</organism>
<proteinExistence type="predicted"/>
<dbReference type="OrthoDB" id="6418278at2759"/>
<dbReference type="EMBL" id="BMAV01022347">
    <property type="protein sequence ID" value="GFY77187.1"/>
    <property type="molecule type" value="Genomic_DNA"/>
</dbReference>
<evidence type="ECO:0000313" key="1">
    <source>
        <dbReference type="EMBL" id="GFY77187.1"/>
    </source>
</evidence>
<dbReference type="AlphaFoldDB" id="A0A8X6YSJ0"/>
<keyword evidence="2" id="KW-1185">Reference proteome</keyword>
<gene>
    <name evidence="1" type="primary">AVEN_261818_1</name>
    <name evidence="1" type="ORF">TNIN_395311</name>
</gene>
<protein>
    <submittedName>
        <fullName evidence="1">Uncharacterized protein</fullName>
    </submittedName>
</protein>